<dbReference type="AlphaFoldDB" id="A0A2M8KRY6"/>
<sequence length="84" mass="9428">MTADQQEAETLHRYYEVIPGFEDIHDMQVAFSNDVARRIIELGPQDTTVVVPLIGGMQQLWCLADAAPELVPALRQNVVFMAKD</sequence>
<organism evidence="1 2">
    <name type="scientific">Candidatus Roizmanbacteria bacterium CG10_big_fil_rev_8_21_14_0_10_39_6</name>
    <dbReference type="NCBI Taxonomy" id="1974853"/>
    <lineage>
        <taxon>Bacteria</taxon>
        <taxon>Candidatus Roizmaniibacteriota</taxon>
    </lineage>
</organism>
<evidence type="ECO:0000313" key="2">
    <source>
        <dbReference type="Proteomes" id="UP000229554"/>
    </source>
</evidence>
<comment type="caution">
    <text evidence="1">The sequence shown here is derived from an EMBL/GenBank/DDBJ whole genome shotgun (WGS) entry which is preliminary data.</text>
</comment>
<dbReference type="Proteomes" id="UP000229554">
    <property type="component" value="Unassembled WGS sequence"/>
</dbReference>
<feature type="non-terminal residue" evidence="1">
    <location>
        <position position="84"/>
    </location>
</feature>
<protein>
    <submittedName>
        <fullName evidence="1">Uncharacterized protein</fullName>
    </submittedName>
</protein>
<accession>A0A2M8KRY6</accession>
<name>A0A2M8KRY6_9BACT</name>
<gene>
    <name evidence="1" type="ORF">COU88_03610</name>
</gene>
<proteinExistence type="predicted"/>
<reference evidence="2" key="1">
    <citation type="submission" date="2017-09" db="EMBL/GenBank/DDBJ databases">
        <title>Depth-based differentiation of microbial function through sediment-hosted aquifers and enrichment of novel symbionts in the deep terrestrial subsurface.</title>
        <authorList>
            <person name="Probst A.J."/>
            <person name="Ladd B."/>
            <person name="Jarett J.K."/>
            <person name="Geller-Mcgrath D.E."/>
            <person name="Sieber C.M.K."/>
            <person name="Emerson J.B."/>
            <person name="Anantharaman K."/>
            <person name="Thomas B.C."/>
            <person name="Malmstrom R."/>
            <person name="Stieglmeier M."/>
            <person name="Klingl A."/>
            <person name="Woyke T."/>
            <person name="Ryan C.M."/>
            <person name="Banfield J.F."/>
        </authorList>
    </citation>
    <scope>NUCLEOTIDE SEQUENCE [LARGE SCALE GENOMIC DNA]</scope>
</reference>
<dbReference type="EMBL" id="PFED01000144">
    <property type="protein sequence ID" value="PJE62691.1"/>
    <property type="molecule type" value="Genomic_DNA"/>
</dbReference>
<evidence type="ECO:0000313" key="1">
    <source>
        <dbReference type="EMBL" id="PJE62691.1"/>
    </source>
</evidence>